<comment type="caution">
    <text evidence="1">The sequence shown here is derived from an EMBL/GenBank/DDBJ whole genome shotgun (WGS) entry which is preliminary data.</text>
</comment>
<keyword evidence="2" id="KW-1185">Reference proteome</keyword>
<evidence type="ECO:0000313" key="1">
    <source>
        <dbReference type="EMBL" id="MBM7480109.1"/>
    </source>
</evidence>
<name>A0ABS2LIZ6_9CELL</name>
<protein>
    <submittedName>
        <fullName evidence="1">Uncharacterized protein</fullName>
    </submittedName>
</protein>
<sequence>MAHILNAYMITVRKKQSKETLLLGNFDGNGADLLAEFEAFLRAPEHKDWHDPEAEAAARVDQVYSPTPDAPGVLAAWVKAGEMGVTSELVRTDDDALGAEVVFQRQPEHAELIPVLMLLQLPGTHRHGFLVAHSPKGRGVKTKFWTRFTTWFAQRHPDYKVDMPRTIPEGFQKRLLEEESLKKVTLTRYRKPSDFAASENQWLRAGDLGKIVTTIQAAGRMGFLKKTGLKSALKDDADLSHLLTFQGEEYDEVSTTFRDGNGRDHTLIMKGKHVPRGGYDVTSRVKEDEYGNPTYESLREAALDYLTILDG</sequence>
<proteinExistence type="predicted"/>
<gene>
    <name evidence="1" type="ORF">JOD49_003029</name>
</gene>
<accession>A0ABS2LIZ6</accession>
<dbReference type="EMBL" id="JAFBBO010000001">
    <property type="protein sequence ID" value="MBM7480109.1"/>
    <property type="molecule type" value="Genomic_DNA"/>
</dbReference>
<evidence type="ECO:0000313" key="2">
    <source>
        <dbReference type="Proteomes" id="UP000698059"/>
    </source>
</evidence>
<organism evidence="1 2">
    <name type="scientific">Oerskovia jenensis</name>
    <dbReference type="NCBI Taxonomy" id="162169"/>
    <lineage>
        <taxon>Bacteria</taxon>
        <taxon>Bacillati</taxon>
        <taxon>Actinomycetota</taxon>
        <taxon>Actinomycetes</taxon>
        <taxon>Micrococcales</taxon>
        <taxon>Cellulomonadaceae</taxon>
        <taxon>Oerskovia</taxon>
    </lineage>
</organism>
<dbReference type="Proteomes" id="UP000698059">
    <property type="component" value="Unassembled WGS sequence"/>
</dbReference>
<reference evidence="1 2" key="1">
    <citation type="submission" date="2021-01" db="EMBL/GenBank/DDBJ databases">
        <title>Sequencing the genomes of 1000 actinobacteria strains.</title>
        <authorList>
            <person name="Klenk H.-P."/>
        </authorList>
    </citation>
    <scope>NUCLEOTIDE SEQUENCE [LARGE SCALE GENOMIC DNA]</scope>
    <source>
        <strain evidence="1 2">DSM 46000</strain>
    </source>
</reference>
<dbReference type="RefSeq" id="WP_205307926.1">
    <property type="nucleotide sequence ID" value="NZ_BAAAVF010000007.1"/>
</dbReference>